<feature type="region of interest" description="Disordered" evidence="1">
    <location>
        <begin position="1"/>
        <end position="234"/>
    </location>
</feature>
<comment type="caution">
    <text evidence="2">The sequence shown here is derived from an EMBL/GenBank/DDBJ whole genome shotgun (WGS) entry which is preliminary data.</text>
</comment>
<evidence type="ECO:0000256" key="1">
    <source>
        <dbReference type="SAM" id="MobiDB-lite"/>
    </source>
</evidence>
<feature type="compositionally biased region" description="Basic and acidic residues" evidence="1">
    <location>
        <begin position="183"/>
        <end position="194"/>
    </location>
</feature>
<organism evidence="2 3">
    <name type="scientific">Mycena pura</name>
    <dbReference type="NCBI Taxonomy" id="153505"/>
    <lineage>
        <taxon>Eukaryota</taxon>
        <taxon>Fungi</taxon>
        <taxon>Dikarya</taxon>
        <taxon>Basidiomycota</taxon>
        <taxon>Agaricomycotina</taxon>
        <taxon>Agaricomycetes</taxon>
        <taxon>Agaricomycetidae</taxon>
        <taxon>Agaricales</taxon>
        <taxon>Marasmiineae</taxon>
        <taxon>Mycenaceae</taxon>
        <taxon>Mycena</taxon>
    </lineage>
</organism>
<feature type="compositionally biased region" description="Basic and acidic residues" evidence="1">
    <location>
        <begin position="164"/>
        <end position="175"/>
    </location>
</feature>
<keyword evidence="3" id="KW-1185">Reference proteome</keyword>
<feature type="compositionally biased region" description="Low complexity" evidence="1">
    <location>
        <begin position="55"/>
        <end position="69"/>
    </location>
</feature>
<evidence type="ECO:0000313" key="2">
    <source>
        <dbReference type="EMBL" id="KAJ7212151.1"/>
    </source>
</evidence>
<accession>A0AAD6YBN1</accession>
<feature type="compositionally biased region" description="Polar residues" evidence="1">
    <location>
        <begin position="249"/>
        <end position="269"/>
    </location>
</feature>
<dbReference type="EMBL" id="JARJCW010000024">
    <property type="protein sequence ID" value="KAJ7212151.1"/>
    <property type="molecule type" value="Genomic_DNA"/>
</dbReference>
<feature type="compositionally biased region" description="Acidic residues" evidence="1">
    <location>
        <begin position="32"/>
        <end position="41"/>
    </location>
</feature>
<reference evidence="2" key="1">
    <citation type="submission" date="2023-03" db="EMBL/GenBank/DDBJ databases">
        <title>Massive genome expansion in bonnet fungi (Mycena s.s.) driven by repeated elements and novel gene families across ecological guilds.</title>
        <authorList>
            <consortium name="Lawrence Berkeley National Laboratory"/>
            <person name="Harder C.B."/>
            <person name="Miyauchi S."/>
            <person name="Viragh M."/>
            <person name="Kuo A."/>
            <person name="Thoen E."/>
            <person name="Andreopoulos B."/>
            <person name="Lu D."/>
            <person name="Skrede I."/>
            <person name="Drula E."/>
            <person name="Henrissat B."/>
            <person name="Morin E."/>
            <person name="Kohler A."/>
            <person name="Barry K."/>
            <person name="LaButti K."/>
            <person name="Morin E."/>
            <person name="Salamov A."/>
            <person name="Lipzen A."/>
            <person name="Mereny Z."/>
            <person name="Hegedus B."/>
            <person name="Baldrian P."/>
            <person name="Stursova M."/>
            <person name="Weitz H."/>
            <person name="Taylor A."/>
            <person name="Grigoriev I.V."/>
            <person name="Nagy L.G."/>
            <person name="Martin F."/>
            <person name="Kauserud H."/>
        </authorList>
    </citation>
    <scope>NUCLEOTIDE SEQUENCE</scope>
    <source>
        <strain evidence="2">9144</strain>
    </source>
</reference>
<name>A0AAD6YBN1_9AGAR</name>
<feature type="compositionally biased region" description="Pro residues" evidence="1">
    <location>
        <begin position="86"/>
        <end position="97"/>
    </location>
</feature>
<protein>
    <submittedName>
        <fullName evidence="2">Uncharacterized protein</fullName>
    </submittedName>
</protein>
<feature type="region of interest" description="Disordered" evidence="1">
    <location>
        <begin position="249"/>
        <end position="309"/>
    </location>
</feature>
<dbReference type="AlphaFoldDB" id="A0AAD6YBN1"/>
<feature type="compositionally biased region" description="Pro residues" evidence="1">
    <location>
        <begin position="9"/>
        <end position="26"/>
    </location>
</feature>
<dbReference type="Proteomes" id="UP001219525">
    <property type="component" value="Unassembled WGS sequence"/>
</dbReference>
<evidence type="ECO:0000313" key="3">
    <source>
        <dbReference type="Proteomes" id="UP001219525"/>
    </source>
</evidence>
<gene>
    <name evidence="2" type="ORF">GGX14DRAFT_447695</name>
</gene>
<sequence length="309" mass="32687">MASVLSPSASPPATSPLANPSPPPASKSPGSDDSELIEDLSFDYIFDNGNIVRTSKGPSKSNRESSSPSTPEDRSFLANQQDRLKPPSPLPALPLPPVHGRRSSLSRSESYNGPNTVAPPQPIQSHSVSQPRLFQRVASVPASLAATPGHASSLRAIRPLARRVAPDEKDDKDARFGASRISAIDEHQQEEKENLGGPGGRPLSFPLPSDSQDDFPYLAASSTPGQPTAKPQGPTRLVVAVRNRVDAYSSTAVRSQQAGVQRSSSQTQRPAHRLGVSRSAGVSFGKVETIMPSEPASDDTDIGMSSYSL</sequence>
<feature type="compositionally biased region" description="Polar residues" evidence="1">
    <location>
        <begin position="105"/>
        <end position="115"/>
    </location>
</feature>
<feature type="compositionally biased region" description="Polar residues" evidence="1">
    <location>
        <begin position="123"/>
        <end position="132"/>
    </location>
</feature>
<proteinExistence type="predicted"/>